<dbReference type="PANTHER" id="PTHR33050:SF7">
    <property type="entry name" value="RIBONUCLEASE H"/>
    <property type="match status" value="1"/>
</dbReference>
<organism evidence="2 3">
    <name type="scientific">Moniliophthora roreri (strain MCA 2997)</name>
    <name type="common">Cocoa frosty pod rot fungus</name>
    <name type="synonym">Crinipellis roreri</name>
    <dbReference type="NCBI Taxonomy" id="1381753"/>
    <lineage>
        <taxon>Eukaryota</taxon>
        <taxon>Fungi</taxon>
        <taxon>Dikarya</taxon>
        <taxon>Basidiomycota</taxon>
        <taxon>Agaricomycotina</taxon>
        <taxon>Agaricomycetes</taxon>
        <taxon>Agaricomycetidae</taxon>
        <taxon>Agaricales</taxon>
        <taxon>Marasmiineae</taxon>
        <taxon>Marasmiaceae</taxon>
        <taxon>Moniliophthora</taxon>
    </lineage>
</organism>
<proteinExistence type="predicted"/>
<dbReference type="PANTHER" id="PTHR33050">
    <property type="entry name" value="REVERSE TRANSCRIPTASE DOMAIN-CONTAINING PROTEIN"/>
    <property type="match status" value="1"/>
</dbReference>
<reference evidence="2 3" key="1">
    <citation type="journal article" date="2014" name="BMC Genomics">
        <title>Genome and secretome analysis of the hemibiotrophic fungal pathogen, Moniliophthora roreri, which causes frosty pod rot disease of cacao: mechanisms of the biotrophic and necrotrophic phases.</title>
        <authorList>
            <person name="Meinhardt L.W."/>
            <person name="Costa G.G.L."/>
            <person name="Thomazella D.P.T."/>
            <person name="Teixeira P.J.P.L."/>
            <person name="Carazzolle M.F."/>
            <person name="Schuster S.C."/>
            <person name="Carlson J.E."/>
            <person name="Guiltinan M.J."/>
            <person name="Mieczkowski P."/>
            <person name="Farmer A."/>
            <person name="Ramaraj T."/>
            <person name="Crozier J."/>
            <person name="Davis R.E."/>
            <person name="Shao J."/>
            <person name="Melnick R.L."/>
            <person name="Pereira G.A.G."/>
            <person name="Bailey B.A."/>
        </authorList>
    </citation>
    <scope>NUCLEOTIDE SEQUENCE [LARGE SCALE GENOMIC DNA]</scope>
    <source>
        <strain evidence="2 3">MCA 2997</strain>
    </source>
</reference>
<dbReference type="HOGENOM" id="CLU_286058_0_0_1"/>
<keyword evidence="3" id="KW-1185">Reference proteome</keyword>
<comment type="caution">
    <text evidence="2">The sequence shown here is derived from an EMBL/GenBank/DDBJ whole genome shotgun (WGS) entry which is preliminary data.</text>
</comment>
<sequence length="1081" mass="122148">MELFSKYLRKGLSKKSEEDANRQPVTHNSDARKAYFRGLSLGKKLETNFNIRKNNEEIREKQLLHDENPTQNPAPLQRTASPVSITESELDTLVTSPTVFGRYKHWLPDEFVAKIEKMRSEKKGSAEGDGGDKSEKLSTKTVGMFKKVDVVEVEWQEGINAPITFPEELKFAANFIPIPLGVFSNVNIRKLWAEQKSITPKKRLHPTQPGTHYVWDIEDIASRILLINKDDIFEGLSYSKFLEASFNFLRFAEETNELGKESREYQFIRGHLQFFIDKENAEELYYKWKKEEKTLREDWYSHKVAFNPSRYALVWNRVETLHEAALPVNSPISHPTPSAHCPEHKKTSSHRGVSQPDSVGSSSNSRHHPFRNGSAEAASRSHCLGCGERGHQLWQHTSKHGSIVKVGAFIRDGNLYHPDDTVKPICVTFNTSASVLFDGSADPSHPTPKEFFEFSKPHPLNYHDFSSSIHHRPLLPDSTEEEISISSRIVTPYSAKDFAEELATHNLPSRYPLLVTNLTQGFPIGNMPLLTKSIIEPNHASVDRHFHAVEKYLSEELAAGRMSGPFSLEKVERICRGPVVVSPLIVAVQEQGPGLPAKYRVCRNLSRTFPDHPSVNDFINKEDFPTRFDSASRMVQIVAAAPPGFQGCMVDIEKFHRTCPVLPDHKPFLVVQGRDGKFYLDHCHPFGLASASSNSGMIANAMVDIWLALNTGPISKYEDDIHCGRQPTQTIPKTTPSVPLGPLSSQPAYSLPSLTHNTARVPTELQSLPPTLIAEDNLNYYVYDYDKQIMMDRVQCLRTPWHLLKGDSSFVWISVFIGFLWDLPRKWVSLPEEKRLKYLHRVCSFIDAFSLYPCLLEDVEQLHGTLCHVSFVHQDGQSRLPSMSNFMMTFEGNQGKSLHSPKGMIKDLIWWQEQLSNPHFYCQLQLLPSLKDIGIYIDASTDWGIGVIIDSEWAAFCLVSNWKSLLPGQGICWLETIAVELMLLFLMQKGYQNVRLLVCSDNQGTIGAFAKAHSAHVGINLSICCMFETLNTSSIIPELIYVNTKDNLADPILCRLAGPQDSKLPCKFDLPLELQPILAYV</sequence>
<keyword evidence="2" id="KW-0695">RNA-directed DNA polymerase</keyword>
<dbReference type="OrthoDB" id="2911807at2759"/>
<dbReference type="AlphaFoldDB" id="V2W6T3"/>
<feature type="region of interest" description="Disordered" evidence="1">
    <location>
        <begin position="64"/>
        <end position="83"/>
    </location>
</feature>
<evidence type="ECO:0000313" key="3">
    <source>
        <dbReference type="Proteomes" id="UP000017559"/>
    </source>
</evidence>
<dbReference type="Proteomes" id="UP000017559">
    <property type="component" value="Unassembled WGS sequence"/>
</dbReference>
<feature type="region of interest" description="Disordered" evidence="1">
    <location>
        <begin position="328"/>
        <end position="374"/>
    </location>
</feature>
<evidence type="ECO:0000313" key="2">
    <source>
        <dbReference type="EMBL" id="ESK82523.1"/>
    </source>
</evidence>
<dbReference type="InterPro" id="IPR052055">
    <property type="entry name" value="Hepadnavirus_pol/RT"/>
</dbReference>
<feature type="region of interest" description="Disordered" evidence="1">
    <location>
        <begin position="12"/>
        <end position="31"/>
    </location>
</feature>
<dbReference type="GO" id="GO:0003964">
    <property type="term" value="F:RNA-directed DNA polymerase activity"/>
    <property type="evidence" value="ECO:0007669"/>
    <property type="project" value="UniProtKB-KW"/>
</dbReference>
<accession>V2W6T3</accession>
<feature type="compositionally biased region" description="Polar residues" evidence="1">
    <location>
        <begin position="69"/>
        <end position="83"/>
    </location>
</feature>
<keyword evidence="2" id="KW-0808">Transferase</keyword>
<dbReference type="KEGG" id="mrr:Moror_14390"/>
<gene>
    <name evidence="2" type="ORF">Moror_14390</name>
</gene>
<protein>
    <submittedName>
        <fullName evidence="2">Reverse transcriptase ribonuclease h</fullName>
    </submittedName>
</protein>
<evidence type="ECO:0000256" key="1">
    <source>
        <dbReference type="SAM" id="MobiDB-lite"/>
    </source>
</evidence>
<feature type="compositionally biased region" description="Polar residues" evidence="1">
    <location>
        <begin position="350"/>
        <end position="364"/>
    </location>
</feature>
<dbReference type="EMBL" id="AWSO01001890">
    <property type="protein sequence ID" value="ESK82523.1"/>
    <property type="molecule type" value="Genomic_DNA"/>
</dbReference>
<keyword evidence="2" id="KW-0548">Nucleotidyltransferase</keyword>
<name>V2W6T3_MONRO</name>